<reference evidence="2 3" key="1">
    <citation type="submission" date="2019-06" db="EMBL/GenBank/DDBJ databases">
        <title>Persicimonas caeni gen. nov., sp. nov., a predatory bacterium isolated from solar saltern.</title>
        <authorList>
            <person name="Wang S."/>
        </authorList>
    </citation>
    <scope>NUCLEOTIDE SEQUENCE [LARGE SCALE GENOMIC DNA]</scope>
    <source>
        <strain evidence="2 3">YN101</strain>
    </source>
</reference>
<evidence type="ECO:0000256" key="1">
    <source>
        <dbReference type="SAM" id="Phobius"/>
    </source>
</evidence>
<keyword evidence="3" id="KW-1185">Reference proteome</keyword>
<keyword evidence="1" id="KW-0472">Membrane</keyword>
<keyword evidence="1" id="KW-1133">Transmembrane helix</keyword>
<gene>
    <name evidence="2" type="ORF">FIV42_05310</name>
</gene>
<evidence type="ECO:0000313" key="2">
    <source>
        <dbReference type="EMBL" id="QDG50167.1"/>
    </source>
</evidence>
<feature type="transmembrane region" description="Helical" evidence="1">
    <location>
        <begin position="30"/>
        <end position="55"/>
    </location>
</feature>
<accession>A0A5B8Y2K5</accession>
<organism evidence="2 3">
    <name type="scientific">Persicimonas caeni</name>
    <dbReference type="NCBI Taxonomy" id="2292766"/>
    <lineage>
        <taxon>Bacteria</taxon>
        <taxon>Deltaproteobacteria</taxon>
        <taxon>Bradymonadales</taxon>
        <taxon>Bradymonadaceae</taxon>
        <taxon>Persicimonas</taxon>
    </lineage>
</organism>
<dbReference type="Proteomes" id="UP000315995">
    <property type="component" value="Chromosome"/>
</dbReference>
<dbReference type="RefSeq" id="WP_141196663.1">
    <property type="nucleotide sequence ID" value="NZ_CP041186.1"/>
</dbReference>
<sequence>MTSNDPQPTPSHDEHAPDKHWLQKIMDNPWILLVLGLLIPALSYTAWGWIELLFIQPAQLP</sequence>
<name>A0A4Y6PQ82_PERCE</name>
<protein>
    <submittedName>
        <fullName evidence="2">Uncharacterized protein</fullName>
    </submittedName>
</protein>
<keyword evidence="1" id="KW-0812">Transmembrane</keyword>
<evidence type="ECO:0000313" key="3">
    <source>
        <dbReference type="Proteomes" id="UP000315995"/>
    </source>
</evidence>
<proteinExistence type="predicted"/>
<dbReference type="AlphaFoldDB" id="A0A4Y6PQ82"/>
<dbReference type="EMBL" id="CP041186">
    <property type="protein sequence ID" value="QDG50167.1"/>
    <property type="molecule type" value="Genomic_DNA"/>
</dbReference>
<accession>A0A4Y6PQ82</accession>